<organism evidence="1 2">
    <name type="scientific">Planctobacterium marinum</name>
    <dbReference type="NCBI Taxonomy" id="1631968"/>
    <lineage>
        <taxon>Bacteria</taxon>
        <taxon>Pseudomonadati</taxon>
        <taxon>Pseudomonadota</taxon>
        <taxon>Gammaproteobacteria</taxon>
        <taxon>Alteromonadales</taxon>
        <taxon>Alteromonadaceae</taxon>
        <taxon>Planctobacterium</taxon>
    </lineage>
</organism>
<keyword evidence="2" id="KW-1185">Reference proteome</keyword>
<gene>
    <name evidence="1" type="ORF">MACH26_31840</name>
</gene>
<proteinExistence type="predicted"/>
<accession>A0AA48HXF3</accession>
<dbReference type="Proteomes" id="UP001333710">
    <property type="component" value="Chromosome"/>
</dbReference>
<sequence length="166" mass="19145">MINEISKNNSGHKIGSNWGIFKTSELPCDLTDETSMEPQDWISNNNRYFQRAGLMKDNTELRVMYGTPSVFSPIFKARSYEKITFNARGVKVRNVAPELIIELIDGDSGEVAYKKFTKVPRVETKIIIPTTSVANRAYVKLKLNNYQYDRATKEYHQIIIKNIKFE</sequence>
<dbReference type="KEGG" id="pmaw:MACH26_31840"/>
<name>A0AA48HXF3_9ALTE</name>
<evidence type="ECO:0000313" key="2">
    <source>
        <dbReference type="Proteomes" id="UP001333710"/>
    </source>
</evidence>
<evidence type="ECO:0000313" key="1">
    <source>
        <dbReference type="EMBL" id="BDX07663.1"/>
    </source>
</evidence>
<protein>
    <submittedName>
        <fullName evidence="1">Uncharacterized protein</fullName>
    </submittedName>
</protein>
<dbReference type="AlphaFoldDB" id="A0AA48HXF3"/>
<dbReference type="EMBL" id="AP027272">
    <property type="protein sequence ID" value="BDX07663.1"/>
    <property type="molecule type" value="Genomic_DNA"/>
</dbReference>
<reference evidence="1" key="1">
    <citation type="submission" date="2023-01" db="EMBL/GenBank/DDBJ databases">
        <title>Complete genome sequence of Planctobacterium marinum strain Dej080120_11.</title>
        <authorList>
            <person name="Ueki S."/>
            <person name="Maruyama F."/>
        </authorList>
    </citation>
    <scope>NUCLEOTIDE SEQUENCE</scope>
    <source>
        <strain evidence="1">Dej080120_11</strain>
    </source>
</reference>